<reference evidence="2" key="1">
    <citation type="submission" date="2019-08" db="EMBL/GenBank/DDBJ databases">
        <title>The genome of the North American firefly Photinus pyralis.</title>
        <authorList>
            <consortium name="Photinus pyralis genome working group"/>
            <person name="Fallon T.R."/>
            <person name="Sander Lower S.E."/>
            <person name="Weng J.-K."/>
        </authorList>
    </citation>
    <scope>NUCLEOTIDE SEQUENCE</scope>
    <source>
        <strain evidence="2">TRF0915ILg1</strain>
        <tissue evidence="2">Whole body</tissue>
    </source>
</reference>
<comment type="caution">
    <text evidence="2">The sequence shown here is derived from an EMBL/GenBank/DDBJ whole genome shotgun (WGS) entry which is preliminary data.</text>
</comment>
<name>A0A8K0CZG0_IGNLU</name>
<dbReference type="OrthoDB" id="6779804at2759"/>
<gene>
    <name evidence="2" type="ORF">ILUMI_14068</name>
</gene>
<accession>A0A8K0CZG0</accession>
<evidence type="ECO:0000313" key="3">
    <source>
        <dbReference type="Proteomes" id="UP000801492"/>
    </source>
</evidence>
<sequence length="166" mass="19568">MKEVPIPVEYNDETDEGEEDKMEEREGDSDTENNLEDELNHQSLFFMGKDKETVWQRHLLQQRRGRFNTWKCFIDDPILRIIAENTNKSISSVSENYSRSRNARLADVIEIKSLLEMQYLAEVRKYIHVNAKDLWKTAIKLFCLAMSLFVLSFSLDIRGLMITYSH</sequence>
<dbReference type="Proteomes" id="UP000801492">
    <property type="component" value="Unassembled WGS sequence"/>
</dbReference>
<dbReference type="EMBL" id="VTPC01013084">
    <property type="protein sequence ID" value="KAF2892105.1"/>
    <property type="molecule type" value="Genomic_DNA"/>
</dbReference>
<organism evidence="2 3">
    <name type="scientific">Ignelater luminosus</name>
    <name type="common">Cucubano</name>
    <name type="synonym">Pyrophorus luminosus</name>
    <dbReference type="NCBI Taxonomy" id="2038154"/>
    <lineage>
        <taxon>Eukaryota</taxon>
        <taxon>Metazoa</taxon>
        <taxon>Ecdysozoa</taxon>
        <taxon>Arthropoda</taxon>
        <taxon>Hexapoda</taxon>
        <taxon>Insecta</taxon>
        <taxon>Pterygota</taxon>
        <taxon>Neoptera</taxon>
        <taxon>Endopterygota</taxon>
        <taxon>Coleoptera</taxon>
        <taxon>Polyphaga</taxon>
        <taxon>Elateriformia</taxon>
        <taxon>Elateroidea</taxon>
        <taxon>Elateridae</taxon>
        <taxon>Agrypninae</taxon>
        <taxon>Pyrophorini</taxon>
        <taxon>Ignelater</taxon>
    </lineage>
</organism>
<evidence type="ECO:0000313" key="2">
    <source>
        <dbReference type="EMBL" id="KAF2892105.1"/>
    </source>
</evidence>
<proteinExistence type="predicted"/>
<feature type="compositionally biased region" description="Acidic residues" evidence="1">
    <location>
        <begin position="10"/>
        <end position="34"/>
    </location>
</feature>
<protein>
    <submittedName>
        <fullName evidence="2">Uncharacterized protein</fullName>
    </submittedName>
</protein>
<feature type="region of interest" description="Disordered" evidence="1">
    <location>
        <begin position="1"/>
        <end position="34"/>
    </location>
</feature>
<keyword evidence="3" id="KW-1185">Reference proteome</keyword>
<dbReference type="AlphaFoldDB" id="A0A8K0CZG0"/>
<evidence type="ECO:0000256" key="1">
    <source>
        <dbReference type="SAM" id="MobiDB-lite"/>
    </source>
</evidence>